<reference evidence="2" key="1">
    <citation type="submission" date="2022-05" db="EMBL/GenBank/DDBJ databases">
        <title>The Musa troglodytarum L. genome provides insights into the mechanism of non-climacteric behaviour and enrichment of carotenoids.</title>
        <authorList>
            <person name="Wang J."/>
        </authorList>
    </citation>
    <scope>NUCLEOTIDE SEQUENCE</scope>
    <source>
        <tissue evidence="2">Leaf</tissue>
    </source>
</reference>
<proteinExistence type="predicted"/>
<protein>
    <submittedName>
        <fullName evidence="2">Uncharacterized protein</fullName>
    </submittedName>
</protein>
<accession>A0A9E7GN14</accession>
<dbReference type="EMBL" id="CP097509">
    <property type="protein sequence ID" value="URE15072.1"/>
    <property type="molecule type" value="Genomic_DNA"/>
</dbReference>
<evidence type="ECO:0000256" key="1">
    <source>
        <dbReference type="SAM" id="MobiDB-lite"/>
    </source>
</evidence>
<evidence type="ECO:0000313" key="3">
    <source>
        <dbReference type="Proteomes" id="UP001055439"/>
    </source>
</evidence>
<sequence>MGRLGNNDLSDVGRGEGLPVDYSGRYVGRNGPSRKRCGHRCWSTGLAPLGHRLPSKEPPPEDVLVQ</sequence>
<keyword evidence="3" id="KW-1185">Reference proteome</keyword>
<dbReference type="Proteomes" id="UP001055439">
    <property type="component" value="Chromosome 7"/>
</dbReference>
<gene>
    <name evidence="2" type="ORF">MUK42_06293</name>
</gene>
<organism evidence="2 3">
    <name type="scientific">Musa troglodytarum</name>
    <name type="common">fe'i banana</name>
    <dbReference type="NCBI Taxonomy" id="320322"/>
    <lineage>
        <taxon>Eukaryota</taxon>
        <taxon>Viridiplantae</taxon>
        <taxon>Streptophyta</taxon>
        <taxon>Embryophyta</taxon>
        <taxon>Tracheophyta</taxon>
        <taxon>Spermatophyta</taxon>
        <taxon>Magnoliopsida</taxon>
        <taxon>Liliopsida</taxon>
        <taxon>Zingiberales</taxon>
        <taxon>Musaceae</taxon>
        <taxon>Musa</taxon>
    </lineage>
</organism>
<dbReference type="AlphaFoldDB" id="A0A9E7GN14"/>
<name>A0A9E7GN14_9LILI</name>
<evidence type="ECO:0000313" key="2">
    <source>
        <dbReference type="EMBL" id="URE15072.1"/>
    </source>
</evidence>
<feature type="region of interest" description="Disordered" evidence="1">
    <location>
        <begin position="1"/>
        <end position="66"/>
    </location>
</feature>